<proteinExistence type="predicted"/>
<sequence>MSRPASRCTTALYAVSATCAVIGALLWIRSRTGTPLTLSSSSYGSYLAADSYSPSAWRVWSPAVSEGRLGLYLLAAGLVLAVVARLFSARRD</sequence>
<evidence type="ECO:0000313" key="3">
    <source>
        <dbReference type="Proteomes" id="UP001212326"/>
    </source>
</evidence>
<organism evidence="2 3">
    <name type="scientific">Streptomyces camelliae</name>
    <dbReference type="NCBI Taxonomy" id="3004093"/>
    <lineage>
        <taxon>Bacteria</taxon>
        <taxon>Bacillati</taxon>
        <taxon>Actinomycetota</taxon>
        <taxon>Actinomycetes</taxon>
        <taxon>Kitasatosporales</taxon>
        <taxon>Streptomycetaceae</taxon>
        <taxon>Streptomyces</taxon>
    </lineage>
</organism>
<feature type="transmembrane region" description="Helical" evidence="1">
    <location>
        <begin position="12"/>
        <end position="30"/>
    </location>
</feature>
<keyword evidence="1" id="KW-1133">Transmembrane helix</keyword>
<evidence type="ECO:0000313" key="2">
    <source>
        <dbReference type="EMBL" id="WBO65462.1"/>
    </source>
</evidence>
<accession>A0ABY7P729</accession>
<feature type="transmembrane region" description="Helical" evidence="1">
    <location>
        <begin position="69"/>
        <end position="87"/>
    </location>
</feature>
<evidence type="ECO:0000256" key="1">
    <source>
        <dbReference type="SAM" id="Phobius"/>
    </source>
</evidence>
<reference evidence="2 3" key="1">
    <citation type="submission" date="2022-12" db="EMBL/GenBank/DDBJ databases">
        <authorList>
            <person name="Mo P."/>
        </authorList>
    </citation>
    <scope>NUCLEOTIDE SEQUENCE [LARGE SCALE GENOMIC DNA]</scope>
    <source>
        <strain evidence="2 3">HUAS 2-6</strain>
    </source>
</reference>
<dbReference type="EMBL" id="CP115300">
    <property type="protein sequence ID" value="WBO65462.1"/>
    <property type="molecule type" value="Genomic_DNA"/>
</dbReference>
<keyword evidence="1" id="KW-0472">Membrane</keyword>
<gene>
    <name evidence="2" type="ORF">O1G22_22860</name>
</gene>
<keyword evidence="1" id="KW-0812">Transmembrane</keyword>
<protein>
    <submittedName>
        <fullName evidence="2">Uncharacterized protein</fullName>
    </submittedName>
</protein>
<keyword evidence="3" id="KW-1185">Reference proteome</keyword>
<dbReference type="Proteomes" id="UP001212326">
    <property type="component" value="Chromosome"/>
</dbReference>
<name>A0ABY7P729_9ACTN</name>
<dbReference type="RefSeq" id="WP_270083032.1">
    <property type="nucleotide sequence ID" value="NZ_CP115300.1"/>
</dbReference>